<sequence length="138" mass="16192">MIDALDIYDLMQVEAVLFKIPRSYFENVDTFRKIYLFGPDGEEVSDGYTDQQPLRLDGVDAAEFRCLLKVMIREDSEGDMSWTEWTSVLKLSQMWEMKPIYDLAIRKVTARIQNSDEWIAALKISTQLRIRDFREIAI</sequence>
<evidence type="ECO:0008006" key="3">
    <source>
        <dbReference type="Google" id="ProtNLM"/>
    </source>
</evidence>
<dbReference type="Proteomes" id="UP000054166">
    <property type="component" value="Unassembled WGS sequence"/>
</dbReference>
<proteinExistence type="predicted"/>
<protein>
    <recommendedName>
        <fullName evidence="3">BTB domain-containing protein</fullName>
    </recommendedName>
</protein>
<dbReference type="HOGENOM" id="CLU_1856035_0_0_1"/>
<dbReference type="InParanoid" id="A0A0C3G154"/>
<dbReference type="STRING" id="765440.A0A0C3G154"/>
<dbReference type="EMBL" id="KN832987">
    <property type="protein sequence ID" value="KIM84446.1"/>
    <property type="molecule type" value="Genomic_DNA"/>
</dbReference>
<reference evidence="1 2" key="1">
    <citation type="submission" date="2014-04" db="EMBL/GenBank/DDBJ databases">
        <authorList>
            <consortium name="DOE Joint Genome Institute"/>
            <person name="Kuo A."/>
            <person name="Tarkka M."/>
            <person name="Buscot F."/>
            <person name="Kohler A."/>
            <person name="Nagy L.G."/>
            <person name="Floudas D."/>
            <person name="Copeland A."/>
            <person name="Barry K.W."/>
            <person name="Cichocki N."/>
            <person name="Veneault-Fourrey C."/>
            <person name="LaButti K."/>
            <person name="Lindquist E.A."/>
            <person name="Lipzen A."/>
            <person name="Lundell T."/>
            <person name="Morin E."/>
            <person name="Murat C."/>
            <person name="Sun H."/>
            <person name="Tunlid A."/>
            <person name="Henrissat B."/>
            <person name="Grigoriev I.V."/>
            <person name="Hibbett D.S."/>
            <person name="Martin F."/>
            <person name="Nordberg H.P."/>
            <person name="Cantor M.N."/>
            <person name="Hua S.X."/>
        </authorList>
    </citation>
    <scope>NUCLEOTIDE SEQUENCE [LARGE SCALE GENOMIC DNA]</scope>
    <source>
        <strain evidence="1 2">F 1598</strain>
    </source>
</reference>
<name>A0A0C3G154_PILCF</name>
<gene>
    <name evidence="1" type="ORF">PILCRDRAFT_818007</name>
</gene>
<accession>A0A0C3G154</accession>
<organism evidence="1 2">
    <name type="scientific">Piloderma croceum (strain F 1598)</name>
    <dbReference type="NCBI Taxonomy" id="765440"/>
    <lineage>
        <taxon>Eukaryota</taxon>
        <taxon>Fungi</taxon>
        <taxon>Dikarya</taxon>
        <taxon>Basidiomycota</taxon>
        <taxon>Agaricomycotina</taxon>
        <taxon>Agaricomycetes</taxon>
        <taxon>Agaricomycetidae</taxon>
        <taxon>Atheliales</taxon>
        <taxon>Atheliaceae</taxon>
        <taxon>Piloderma</taxon>
    </lineage>
</organism>
<reference evidence="2" key="2">
    <citation type="submission" date="2015-01" db="EMBL/GenBank/DDBJ databases">
        <title>Evolutionary Origins and Diversification of the Mycorrhizal Mutualists.</title>
        <authorList>
            <consortium name="DOE Joint Genome Institute"/>
            <consortium name="Mycorrhizal Genomics Consortium"/>
            <person name="Kohler A."/>
            <person name="Kuo A."/>
            <person name="Nagy L.G."/>
            <person name="Floudas D."/>
            <person name="Copeland A."/>
            <person name="Barry K.W."/>
            <person name="Cichocki N."/>
            <person name="Veneault-Fourrey C."/>
            <person name="LaButti K."/>
            <person name="Lindquist E.A."/>
            <person name="Lipzen A."/>
            <person name="Lundell T."/>
            <person name="Morin E."/>
            <person name="Murat C."/>
            <person name="Riley R."/>
            <person name="Ohm R."/>
            <person name="Sun H."/>
            <person name="Tunlid A."/>
            <person name="Henrissat B."/>
            <person name="Grigoriev I.V."/>
            <person name="Hibbett D.S."/>
            <person name="Martin F."/>
        </authorList>
    </citation>
    <scope>NUCLEOTIDE SEQUENCE [LARGE SCALE GENOMIC DNA]</scope>
    <source>
        <strain evidence="2">F 1598</strain>
    </source>
</reference>
<dbReference type="AlphaFoldDB" id="A0A0C3G154"/>
<dbReference type="OrthoDB" id="3199068at2759"/>
<evidence type="ECO:0000313" key="2">
    <source>
        <dbReference type="Proteomes" id="UP000054166"/>
    </source>
</evidence>
<evidence type="ECO:0000313" key="1">
    <source>
        <dbReference type="EMBL" id="KIM84446.1"/>
    </source>
</evidence>
<keyword evidence="2" id="KW-1185">Reference proteome</keyword>